<proteinExistence type="inferred from homology"/>
<dbReference type="PANTHER" id="PTHR36488">
    <property type="entry name" value="CASP-LIKE PROTEIN 1U1"/>
    <property type="match status" value="1"/>
</dbReference>
<keyword evidence="7 8" id="KW-0472">Membrane</keyword>
<protein>
    <recommendedName>
        <fullName evidence="8">CASP-like protein</fullName>
    </recommendedName>
</protein>
<evidence type="ECO:0000256" key="4">
    <source>
        <dbReference type="ARBA" id="ARBA00022475"/>
    </source>
</evidence>
<keyword evidence="4 8" id="KW-1003">Cell membrane</keyword>
<evidence type="ECO:0000313" key="10">
    <source>
        <dbReference type="EMBL" id="KAJ7945653.1"/>
    </source>
</evidence>
<keyword evidence="5 8" id="KW-0812">Transmembrane</keyword>
<accession>A0AAD7KU60</accession>
<comment type="subcellular location">
    <subcellularLocation>
        <location evidence="1 8">Cell membrane</location>
        <topology evidence="1 8">Multi-pass membrane protein</topology>
    </subcellularLocation>
</comment>
<dbReference type="AlphaFoldDB" id="A0AAD7KU60"/>
<dbReference type="EMBL" id="JARAOO010000013">
    <property type="protein sequence ID" value="KAJ7945653.1"/>
    <property type="molecule type" value="Genomic_DNA"/>
</dbReference>
<comment type="caution">
    <text evidence="10">The sequence shown here is derived from an EMBL/GenBank/DDBJ whole genome shotgun (WGS) entry which is preliminary data.</text>
</comment>
<evidence type="ECO:0000256" key="6">
    <source>
        <dbReference type="ARBA" id="ARBA00022989"/>
    </source>
</evidence>
<organism evidence="10 11">
    <name type="scientific">Quillaja saponaria</name>
    <name type="common">Soap bark tree</name>
    <dbReference type="NCBI Taxonomy" id="32244"/>
    <lineage>
        <taxon>Eukaryota</taxon>
        <taxon>Viridiplantae</taxon>
        <taxon>Streptophyta</taxon>
        <taxon>Embryophyta</taxon>
        <taxon>Tracheophyta</taxon>
        <taxon>Spermatophyta</taxon>
        <taxon>Magnoliopsida</taxon>
        <taxon>eudicotyledons</taxon>
        <taxon>Gunneridae</taxon>
        <taxon>Pentapetalae</taxon>
        <taxon>rosids</taxon>
        <taxon>fabids</taxon>
        <taxon>Fabales</taxon>
        <taxon>Quillajaceae</taxon>
        <taxon>Quillaja</taxon>
    </lineage>
</organism>
<evidence type="ECO:0000256" key="1">
    <source>
        <dbReference type="ARBA" id="ARBA00004651"/>
    </source>
</evidence>
<dbReference type="PANTHER" id="PTHR36488:SF8">
    <property type="entry name" value="CASP-LIKE PROTEIN 1U1"/>
    <property type="match status" value="1"/>
</dbReference>
<evidence type="ECO:0000256" key="7">
    <source>
        <dbReference type="ARBA" id="ARBA00023136"/>
    </source>
</evidence>
<keyword evidence="11" id="KW-1185">Reference proteome</keyword>
<feature type="transmembrane region" description="Helical" evidence="8">
    <location>
        <begin position="64"/>
        <end position="88"/>
    </location>
</feature>
<gene>
    <name evidence="10" type="ORF">O6P43_030680</name>
</gene>
<feature type="domain" description="Casparian strip membrane protein" evidence="9">
    <location>
        <begin position="22"/>
        <end position="163"/>
    </location>
</feature>
<feature type="transmembrane region" description="Helical" evidence="8">
    <location>
        <begin position="151"/>
        <end position="170"/>
    </location>
</feature>
<evidence type="ECO:0000256" key="2">
    <source>
        <dbReference type="ARBA" id="ARBA00007651"/>
    </source>
</evidence>
<evidence type="ECO:0000256" key="3">
    <source>
        <dbReference type="ARBA" id="ARBA00011489"/>
    </source>
</evidence>
<dbReference type="NCBIfam" id="TIGR01569">
    <property type="entry name" value="A_tha_TIGR01569"/>
    <property type="match status" value="1"/>
</dbReference>
<dbReference type="InterPro" id="IPR006459">
    <property type="entry name" value="CASP/CASPL"/>
</dbReference>
<evidence type="ECO:0000256" key="5">
    <source>
        <dbReference type="ARBA" id="ARBA00022692"/>
    </source>
</evidence>
<feature type="transmembrane region" description="Helical" evidence="8">
    <location>
        <begin position="25"/>
        <end position="44"/>
    </location>
</feature>
<name>A0AAD7KU60_QUISA</name>
<dbReference type="Proteomes" id="UP001163823">
    <property type="component" value="Chromosome 13"/>
</dbReference>
<comment type="similarity">
    <text evidence="2 8">Belongs to the Casparian strip membrane proteins (CASP) family.</text>
</comment>
<feature type="transmembrane region" description="Helical" evidence="8">
    <location>
        <begin position="100"/>
        <end position="127"/>
    </location>
</feature>
<dbReference type="InterPro" id="IPR044173">
    <property type="entry name" value="CASPL"/>
</dbReference>
<evidence type="ECO:0000259" key="9">
    <source>
        <dbReference type="Pfam" id="PF04535"/>
    </source>
</evidence>
<dbReference type="KEGG" id="qsa:O6P43_030680"/>
<dbReference type="Pfam" id="PF04535">
    <property type="entry name" value="CASP_dom"/>
    <property type="match status" value="1"/>
</dbReference>
<reference evidence="10" key="1">
    <citation type="journal article" date="2023" name="Science">
        <title>Elucidation of the pathway for biosynthesis of saponin adjuvants from the soapbark tree.</title>
        <authorList>
            <person name="Reed J."/>
            <person name="Orme A."/>
            <person name="El-Demerdash A."/>
            <person name="Owen C."/>
            <person name="Martin L.B.B."/>
            <person name="Misra R.C."/>
            <person name="Kikuchi S."/>
            <person name="Rejzek M."/>
            <person name="Martin A.C."/>
            <person name="Harkess A."/>
            <person name="Leebens-Mack J."/>
            <person name="Louveau T."/>
            <person name="Stephenson M.J."/>
            <person name="Osbourn A."/>
        </authorList>
    </citation>
    <scope>NUCLEOTIDE SEQUENCE</scope>
    <source>
        <strain evidence="10">S10</strain>
    </source>
</reference>
<sequence length="201" mass="22175">MANFEAKVEPNPILKTQKLFLGAQISLRVLAFVLTLSATWLMLTSKQSVVVVGLTFDASYSYSPAFKCFAFANAVACFFCLISLFLVFGFCCRAIDPAHYYYLFLHDLLMMSLVLAGCAAATAIGYVGRHGNSHSMWAPICNPFQKFCSKVTTSVILSYLSVISCCNFGYQPQKSSSLVRPLIISICVTERCISYLTSNEI</sequence>
<evidence type="ECO:0000256" key="8">
    <source>
        <dbReference type="RuleBase" id="RU361233"/>
    </source>
</evidence>
<dbReference type="GO" id="GO:0005886">
    <property type="term" value="C:plasma membrane"/>
    <property type="evidence" value="ECO:0007669"/>
    <property type="project" value="UniProtKB-SubCell"/>
</dbReference>
<dbReference type="InterPro" id="IPR006702">
    <property type="entry name" value="CASP_dom"/>
</dbReference>
<keyword evidence="6 8" id="KW-1133">Transmembrane helix</keyword>
<evidence type="ECO:0000313" key="11">
    <source>
        <dbReference type="Proteomes" id="UP001163823"/>
    </source>
</evidence>
<comment type="subunit">
    <text evidence="3 8">Homodimer and heterodimers.</text>
</comment>